<dbReference type="Proteomes" id="UP000176741">
    <property type="component" value="Unassembled WGS sequence"/>
</dbReference>
<gene>
    <name evidence="1" type="ORF">A2771_00430</name>
</gene>
<accession>A0A1F7Y2T9</accession>
<sequence>MDERKTNSYIVDRGGIRGVDGKLINSEFVHLPKTNKSDAESVLTQIPPAADSMTVDQALIHLVDLQQNPAKAE</sequence>
<comment type="caution">
    <text evidence="1">The sequence shown here is derived from an EMBL/GenBank/DDBJ whole genome shotgun (WGS) entry which is preliminary data.</text>
</comment>
<reference evidence="1 2" key="1">
    <citation type="journal article" date="2016" name="Nat. Commun.">
        <title>Thousands of microbial genomes shed light on interconnected biogeochemical processes in an aquifer system.</title>
        <authorList>
            <person name="Anantharaman K."/>
            <person name="Brown C.T."/>
            <person name="Hug L.A."/>
            <person name="Sharon I."/>
            <person name="Castelle C.J."/>
            <person name="Probst A.J."/>
            <person name="Thomas B.C."/>
            <person name="Singh A."/>
            <person name="Wilkins M.J."/>
            <person name="Karaoz U."/>
            <person name="Brodie E.L."/>
            <person name="Williams K.H."/>
            <person name="Hubbard S.S."/>
            <person name="Banfield J.F."/>
        </authorList>
    </citation>
    <scope>NUCLEOTIDE SEQUENCE [LARGE SCALE GENOMIC DNA]</scope>
</reference>
<protein>
    <submittedName>
        <fullName evidence="1">Uncharacterized protein</fullName>
    </submittedName>
</protein>
<name>A0A1F7Y2T9_9BACT</name>
<proteinExistence type="predicted"/>
<dbReference type="EMBL" id="MGGD01000004">
    <property type="protein sequence ID" value="OGM21634.1"/>
    <property type="molecule type" value="Genomic_DNA"/>
</dbReference>
<dbReference type="AlphaFoldDB" id="A0A1F7Y2T9"/>
<organism evidence="1 2">
    <name type="scientific">Candidatus Woesebacteria bacterium RIFCSPHIGHO2_01_FULL_38_26b</name>
    <dbReference type="NCBI Taxonomy" id="1802491"/>
    <lineage>
        <taxon>Bacteria</taxon>
        <taxon>Candidatus Woeseibacteriota</taxon>
    </lineage>
</organism>
<evidence type="ECO:0000313" key="1">
    <source>
        <dbReference type="EMBL" id="OGM21634.1"/>
    </source>
</evidence>
<evidence type="ECO:0000313" key="2">
    <source>
        <dbReference type="Proteomes" id="UP000176741"/>
    </source>
</evidence>